<dbReference type="Proteomes" id="UP000000485">
    <property type="component" value="Chromosome"/>
</dbReference>
<feature type="transmembrane region" description="Helical" evidence="1">
    <location>
        <begin position="27"/>
        <end position="50"/>
    </location>
</feature>
<accession>F8A5L8</accession>
<feature type="transmembrane region" description="Helical" evidence="1">
    <location>
        <begin position="62"/>
        <end position="81"/>
    </location>
</feature>
<feature type="transmembrane region" description="Helical" evidence="1">
    <location>
        <begin position="225"/>
        <end position="243"/>
    </location>
</feature>
<dbReference type="OrthoDB" id="161151at2"/>
<organism evidence="2 3">
    <name type="scientific">Cellulomonas gilvus (strain ATCC 13127 / NRRL B-14078)</name>
    <name type="common">Cellvibrio gilvus</name>
    <dbReference type="NCBI Taxonomy" id="593907"/>
    <lineage>
        <taxon>Bacteria</taxon>
        <taxon>Bacillati</taxon>
        <taxon>Actinomycetota</taxon>
        <taxon>Actinomycetes</taxon>
        <taxon>Micrococcales</taxon>
        <taxon>Cellulomonadaceae</taxon>
        <taxon>Cellulomonas</taxon>
    </lineage>
</organism>
<evidence type="ECO:0000256" key="1">
    <source>
        <dbReference type="SAM" id="Phobius"/>
    </source>
</evidence>
<dbReference type="EMBL" id="CP002665">
    <property type="protein sequence ID" value="AEI12173.1"/>
    <property type="molecule type" value="Genomic_DNA"/>
</dbReference>
<feature type="transmembrane region" description="Helical" evidence="1">
    <location>
        <begin position="114"/>
        <end position="133"/>
    </location>
</feature>
<keyword evidence="1" id="KW-0472">Membrane</keyword>
<dbReference type="HOGENOM" id="CLU_057313_0_0_11"/>
<dbReference type="eggNOG" id="ENOG502ZBUI">
    <property type="taxonomic scope" value="Bacteria"/>
</dbReference>
<evidence type="ECO:0000313" key="2">
    <source>
        <dbReference type="EMBL" id="AEI12173.1"/>
    </source>
</evidence>
<keyword evidence="1" id="KW-0812">Transmembrane</keyword>
<keyword evidence="3" id="KW-1185">Reference proteome</keyword>
<feature type="transmembrane region" description="Helical" evidence="1">
    <location>
        <begin position="288"/>
        <end position="304"/>
    </location>
</feature>
<feature type="transmembrane region" description="Helical" evidence="1">
    <location>
        <begin position="88"/>
        <end position="108"/>
    </location>
</feature>
<dbReference type="KEGG" id="cga:Celgi_1662"/>
<dbReference type="STRING" id="593907.Celgi_1662"/>
<protein>
    <submittedName>
        <fullName evidence="2">Uncharacterized protein</fullName>
    </submittedName>
</protein>
<sequence>MSSPSRGLRGTLLRWGLPRDPDASRHLTGFLVVTVVTVLVTRGALAAAGFPQVGGDGLHVSHVLWGGLLMGLALVLALSFMGPVVRPFVVLLGGVGFGLFVDEVGKFVTEDYDYFYGPTAMLVYASVVALALVGEAVTAGSRPVPAERLAAAVDQAVAGVAGGFSPRVREHAETLLEQSVGTTGHPEAAALVATVRPDHAELPDPIAAVSRAVVATTRRLVRAAWVPWIAVATIVGSAVFAVVRGLTLPDADSSTWVVAMLVAGGAATAVSCAVGLAVRGDRERAFEWFRRGVLASLLVTQVALLRVDEWAGYAMLALDLLLLGLVGAELEVLRARRRDRDVSEAEARVG</sequence>
<dbReference type="RefSeq" id="WP_013883692.1">
    <property type="nucleotide sequence ID" value="NC_015671.1"/>
</dbReference>
<keyword evidence="1" id="KW-1133">Transmembrane helix</keyword>
<reference evidence="3" key="1">
    <citation type="submission" date="2011-04" db="EMBL/GenBank/DDBJ databases">
        <title>Complete sequence of Cellvibrio gilvus ATCC 13127.</title>
        <authorList>
            <person name="Lucas S."/>
            <person name="Han J."/>
            <person name="Lapidus A."/>
            <person name="Cheng J.-F."/>
            <person name="Goodwin L."/>
            <person name="Pitluck S."/>
            <person name="Peters L."/>
            <person name="Munk A."/>
            <person name="Detter J.C."/>
            <person name="Han C."/>
            <person name="Tapia R."/>
            <person name="Land M."/>
            <person name="Hauser L."/>
            <person name="Kyrpides N."/>
            <person name="Ivanova N."/>
            <person name="Ovchinnikova G."/>
            <person name="Pagani I."/>
            <person name="Mead D."/>
            <person name="Brumm P."/>
            <person name="Woyke T."/>
        </authorList>
    </citation>
    <scope>NUCLEOTIDE SEQUENCE [LARGE SCALE GENOMIC DNA]</scope>
    <source>
        <strain evidence="3">ATCC 13127 / NRRL B-14078</strain>
    </source>
</reference>
<gene>
    <name evidence="2" type="ordered locus">Celgi_1662</name>
</gene>
<feature type="transmembrane region" description="Helical" evidence="1">
    <location>
        <begin position="255"/>
        <end position="276"/>
    </location>
</feature>
<proteinExistence type="predicted"/>
<dbReference type="AlphaFoldDB" id="F8A5L8"/>
<feature type="transmembrane region" description="Helical" evidence="1">
    <location>
        <begin position="310"/>
        <end position="330"/>
    </location>
</feature>
<evidence type="ECO:0000313" key="3">
    <source>
        <dbReference type="Proteomes" id="UP000000485"/>
    </source>
</evidence>
<name>F8A5L8_CELGA</name>